<name>A0A0S4XQI2_9BACT</name>
<organism evidence="2">
    <name type="scientific">Sulfurovum sp. enrichment culture clone C5</name>
    <dbReference type="NCBI Taxonomy" id="497650"/>
    <lineage>
        <taxon>Bacteria</taxon>
        <taxon>Pseudomonadati</taxon>
        <taxon>Campylobacterota</taxon>
        <taxon>Epsilonproteobacteria</taxon>
        <taxon>Campylobacterales</taxon>
        <taxon>Sulfurovaceae</taxon>
        <taxon>Sulfurovum</taxon>
        <taxon>environmental samples</taxon>
    </lineage>
</organism>
<reference evidence="2" key="1">
    <citation type="submission" date="2015-11" db="EMBL/GenBank/DDBJ databases">
        <authorList>
            <person name="Zhang Y."/>
            <person name="Guo Z."/>
        </authorList>
    </citation>
    <scope>NUCLEOTIDE SEQUENCE</scope>
    <source>
        <strain evidence="2">BN30871</strain>
    </source>
</reference>
<gene>
    <name evidence="2" type="ORF">BN3087_910004</name>
</gene>
<dbReference type="InterPro" id="IPR007712">
    <property type="entry name" value="RelE/ParE_toxin"/>
</dbReference>
<dbReference type="Gene3D" id="3.30.2310.20">
    <property type="entry name" value="RelE-like"/>
    <property type="match status" value="1"/>
</dbReference>
<evidence type="ECO:0000256" key="1">
    <source>
        <dbReference type="ARBA" id="ARBA00022649"/>
    </source>
</evidence>
<evidence type="ECO:0008006" key="3">
    <source>
        <dbReference type="Google" id="ProtNLM"/>
    </source>
</evidence>
<keyword evidence="1" id="KW-1277">Toxin-antitoxin system</keyword>
<dbReference type="AlphaFoldDB" id="A0A0S4XQI2"/>
<dbReference type="EMBL" id="FAXN01000097">
    <property type="protein sequence ID" value="CUV66571.1"/>
    <property type="molecule type" value="Genomic_DNA"/>
</dbReference>
<dbReference type="Pfam" id="PF05016">
    <property type="entry name" value="ParE_toxin"/>
    <property type="match status" value="1"/>
</dbReference>
<evidence type="ECO:0000313" key="2">
    <source>
        <dbReference type="EMBL" id="CUV66571.1"/>
    </source>
</evidence>
<sequence>MIIKYSDRFEGEFFEVYTFIALDSIDMALKFKNELKKSIENISSMPYKNRKSTKINDDNIRELIFKTYVVPYKIEQNEIWILGIFNQNLWEL</sequence>
<dbReference type="InterPro" id="IPR035093">
    <property type="entry name" value="RelE/ParE_toxin_dom_sf"/>
</dbReference>
<accession>A0A0S4XQI2</accession>
<proteinExistence type="predicted"/>
<protein>
    <recommendedName>
        <fullName evidence="3">Plasmid stabilization system</fullName>
    </recommendedName>
</protein>